<keyword evidence="1" id="KW-0732">Signal</keyword>
<dbReference type="Proteomes" id="UP001172102">
    <property type="component" value="Unassembled WGS sequence"/>
</dbReference>
<feature type="chain" id="PRO_5041215519" description="Secreted protein" evidence="1">
    <location>
        <begin position="23"/>
        <end position="124"/>
    </location>
</feature>
<sequence>MTSTSHLIIGLICFHVAQPHWAFYLTLDCCHDEKRGFYDSKNNRQRNPEPEDCQLEWNSRHTTHIGRQLTEFSTVTHMSTRVEGFSAALAQRIVGRISQRPTAQVRPTALSPGLELVAIRYSAH</sequence>
<reference evidence="2" key="1">
    <citation type="submission" date="2023-06" db="EMBL/GenBank/DDBJ databases">
        <title>Genome-scale phylogeny and comparative genomics of the fungal order Sordariales.</title>
        <authorList>
            <consortium name="Lawrence Berkeley National Laboratory"/>
            <person name="Hensen N."/>
            <person name="Bonometti L."/>
            <person name="Westerberg I."/>
            <person name="Brannstrom I.O."/>
            <person name="Guillou S."/>
            <person name="Cros-Aarteil S."/>
            <person name="Calhoun S."/>
            <person name="Haridas S."/>
            <person name="Kuo A."/>
            <person name="Mondo S."/>
            <person name="Pangilinan J."/>
            <person name="Riley R."/>
            <person name="Labutti K."/>
            <person name="Andreopoulos B."/>
            <person name="Lipzen A."/>
            <person name="Chen C."/>
            <person name="Yanf M."/>
            <person name="Daum C."/>
            <person name="Ng V."/>
            <person name="Clum A."/>
            <person name="Steindorff A."/>
            <person name="Ohm R."/>
            <person name="Martin F."/>
            <person name="Silar P."/>
            <person name="Natvig D."/>
            <person name="Lalanne C."/>
            <person name="Gautier V."/>
            <person name="Ament-Velasquez S.L."/>
            <person name="Kruys A."/>
            <person name="Hutchinson M.I."/>
            <person name="Powell A.J."/>
            <person name="Barry K."/>
            <person name="Miller A.N."/>
            <person name="Grigoriev I.V."/>
            <person name="Debuchy R."/>
            <person name="Gladieux P."/>
            <person name="Thoren M.H."/>
            <person name="Johannesson H."/>
        </authorList>
    </citation>
    <scope>NUCLEOTIDE SEQUENCE</scope>
    <source>
        <strain evidence="2">SMH4607-1</strain>
    </source>
</reference>
<evidence type="ECO:0000313" key="2">
    <source>
        <dbReference type="EMBL" id="KAK0730114.1"/>
    </source>
</evidence>
<name>A0AA40E6K2_9PEZI</name>
<evidence type="ECO:0000313" key="3">
    <source>
        <dbReference type="Proteomes" id="UP001172102"/>
    </source>
</evidence>
<evidence type="ECO:0000256" key="1">
    <source>
        <dbReference type="SAM" id="SignalP"/>
    </source>
</evidence>
<comment type="caution">
    <text evidence="2">The sequence shown here is derived from an EMBL/GenBank/DDBJ whole genome shotgun (WGS) entry which is preliminary data.</text>
</comment>
<organism evidence="2 3">
    <name type="scientific">Lasiosphaeris hirsuta</name>
    <dbReference type="NCBI Taxonomy" id="260670"/>
    <lineage>
        <taxon>Eukaryota</taxon>
        <taxon>Fungi</taxon>
        <taxon>Dikarya</taxon>
        <taxon>Ascomycota</taxon>
        <taxon>Pezizomycotina</taxon>
        <taxon>Sordariomycetes</taxon>
        <taxon>Sordariomycetidae</taxon>
        <taxon>Sordariales</taxon>
        <taxon>Lasiosphaeriaceae</taxon>
        <taxon>Lasiosphaeris</taxon>
    </lineage>
</organism>
<gene>
    <name evidence="2" type="ORF">B0H67DRAFT_23981</name>
</gene>
<feature type="signal peptide" evidence="1">
    <location>
        <begin position="1"/>
        <end position="22"/>
    </location>
</feature>
<proteinExistence type="predicted"/>
<accession>A0AA40E6K2</accession>
<dbReference type="AlphaFoldDB" id="A0AA40E6K2"/>
<evidence type="ECO:0008006" key="4">
    <source>
        <dbReference type="Google" id="ProtNLM"/>
    </source>
</evidence>
<keyword evidence="3" id="KW-1185">Reference proteome</keyword>
<dbReference type="EMBL" id="JAUKUA010000001">
    <property type="protein sequence ID" value="KAK0730114.1"/>
    <property type="molecule type" value="Genomic_DNA"/>
</dbReference>
<protein>
    <recommendedName>
        <fullName evidence="4">Secreted protein</fullName>
    </recommendedName>
</protein>